<organism evidence="2 3">
    <name type="scientific">Planomonospora corallina</name>
    <dbReference type="NCBI Taxonomy" id="1806052"/>
    <lineage>
        <taxon>Bacteria</taxon>
        <taxon>Bacillati</taxon>
        <taxon>Actinomycetota</taxon>
        <taxon>Actinomycetes</taxon>
        <taxon>Streptosporangiales</taxon>
        <taxon>Streptosporangiaceae</taxon>
        <taxon>Planomonospora</taxon>
    </lineage>
</organism>
<accession>A0ABV8IAV1</accession>
<name>A0ABV8IAV1_9ACTN</name>
<evidence type="ECO:0000313" key="3">
    <source>
        <dbReference type="Proteomes" id="UP001595850"/>
    </source>
</evidence>
<dbReference type="Proteomes" id="UP001595850">
    <property type="component" value="Unassembled WGS sequence"/>
</dbReference>
<keyword evidence="3" id="KW-1185">Reference proteome</keyword>
<evidence type="ECO:0000256" key="1">
    <source>
        <dbReference type="SAM" id="MobiDB-lite"/>
    </source>
</evidence>
<dbReference type="EMBL" id="JBHSBM010000017">
    <property type="protein sequence ID" value="MFC4060069.1"/>
    <property type="molecule type" value="Genomic_DNA"/>
</dbReference>
<dbReference type="RefSeq" id="WP_377288881.1">
    <property type="nucleotide sequence ID" value="NZ_JBHSBM010000017.1"/>
</dbReference>
<sequence>MPKSRLRKAAADKARRRRAAAHPPIERHEFTQAPWRVWQELRERHPDESQFADVVSALPYQMTTGGRSTVVVSLRQVATGNGVPVADAVAGLLALEELGALTWDPRTQTAHLDPAEGPALECGHRPADVDPDGCAVCRAALDRLTPGTLT</sequence>
<comment type="caution">
    <text evidence="2">The sequence shown here is derived from an EMBL/GenBank/DDBJ whole genome shotgun (WGS) entry which is preliminary data.</text>
</comment>
<gene>
    <name evidence="2" type="ORF">ACFOWE_17325</name>
</gene>
<protein>
    <submittedName>
        <fullName evidence="2">Uncharacterized protein</fullName>
    </submittedName>
</protein>
<feature type="region of interest" description="Disordered" evidence="1">
    <location>
        <begin position="1"/>
        <end position="27"/>
    </location>
</feature>
<proteinExistence type="predicted"/>
<reference evidence="3" key="1">
    <citation type="journal article" date="2019" name="Int. J. Syst. Evol. Microbiol.">
        <title>The Global Catalogue of Microorganisms (GCM) 10K type strain sequencing project: providing services to taxonomists for standard genome sequencing and annotation.</title>
        <authorList>
            <consortium name="The Broad Institute Genomics Platform"/>
            <consortium name="The Broad Institute Genome Sequencing Center for Infectious Disease"/>
            <person name="Wu L."/>
            <person name="Ma J."/>
        </authorList>
    </citation>
    <scope>NUCLEOTIDE SEQUENCE [LARGE SCALE GENOMIC DNA]</scope>
    <source>
        <strain evidence="3">TBRC 4489</strain>
    </source>
</reference>
<feature type="compositionally biased region" description="Basic residues" evidence="1">
    <location>
        <begin position="1"/>
        <end position="20"/>
    </location>
</feature>
<evidence type="ECO:0000313" key="2">
    <source>
        <dbReference type="EMBL" id="MFC4060069.1"/>
    </source>
</evidence>